<dbReference type="Proteomes" id="UP001139035">
    <property type="component" value="Unassembled WGS sequence"/>
</dbReference>
<evidence type="ECO:0000256" key="2">
    <source>
        <dbReference type="ARBA" id="ARBA00022827"/>
    </source>
</evidence>
<sequence>MNQTVPVERTQVVVVGGGPAGLLLALLLHRAGVECVVLERRSRDYVLSRIRAGVLEQGTTDLLRTAGVGARMDREGLVHEGLDIAWRGETLHIDLRDLSGGKTVMVYGQTEVTHDLYDALDEAGVPVLHEAEDVRPHDVEGDAPFVTFSTKAGGKRRIDCDFVAGCDGFHGVCRSSIPAEKIETFERVYPFGWLGVLVRKPPIQEELVYAHHSRGFALCSLRNPQLSRYYVQCSLKDRVEDWSDERFFDELSARLPDRIAANLQRGPSIEKSIAPLRSFVAEPMRHGRLFLAGDAAHIVPPTGAKGLNLAVSDVHYLSRALIAHYNERDGRLLETYSTDALARVWKAERFSWWFTSMIHRFEDDGSFGQRIQEAEFDFLASSRAAQTALAENYVGLPF</sequence>
<dbReference type="InterPro" id="IPR002938">
    <property type="entry name" value="FAD-bd"/>
</dbReference>
<dbReference type="PANTHER" id="PTHR43004">
    <property type="entry name" value="TRK SYSTEM POTASSIUM UPTAKE PROTEIN"/>
    <property type="match status" value="1"/>
</dbReference>
<gene>
    <name evidence="4" type="primary">pobA</name>
    <name evidence="4" type="ORF">LZD57_07915</name>
</gene>
<dbReference type="NCBIfam" id="NF006091">
    <property type="entry name" value="PRK08243.1"/>
    <property type="match status" value="1"/>
</dbReference>
<organism evidence="4 5">
    <name type="scientific">Jiella avicenniae</name>
    <dbReference type="NCBI Taxonomy" id="2907202"/>
    <lineage>
        <taxon>Bacteria</taxon>
        <taxon>Pseudomonadati</taxon>
        <taxon>Pseudomonadota</taxon>
        <taxon>Alphaproteobacteria</taxon>
        <taxon>Hyphomicrobiales</taxon>
        <taxon>Aurantimonadaceae</taxon>
        <taxon>Jiella</taxon>
    </lineage>
</organism>
<evidence type="ECO:0000256" key="1">
    <source>
        <dbReference type="ARBA" id="ARBA00022630"/>
    </source>
</evidence>
<dbReference type="Gene3D" id="3.30.9.10">
    <property type="entry name" value="D-Amino Acid Oxidase, subunit A, domain 2"/>
    <property type="match status" value="1"/>
</dbReference>
<reference evidence="4" key="1">
    <citation type="submission" date="2022-01" db="EMBL/GenBank/DDBJ databases">
        <title>Jiella avicenniae sp. nov., a novel endophytic bacterium isolated from bark of Avicennia marina.</title>
        <authorList>
            <person name="Tuo L."/>
        </authorList>
    </citation>
    <scope>NUCLEOTIDE SEQUENCE</scope>
    <source>
        <strain evidence="4">CBK1P-4</strain>
    </source>
</reference>
<dbReference type="GO" id="GO:0043639">
    <property type="term" value="P:benzoate catabolic process"/>
    <property type="evidence" value="ECO:0007669"/>
    <property type="project" value="InterPro"/>
</dbReference>
<dbReference type="InterPro" id="IPR012733">
    <property type="entry name" value="HB_mOase"/>
</dbReference>
<dbReference type="Pfam" id="PF01494">
    <property type="entry name" value="FAD_binding_3"/>
    <property type="match status" value="1"/>
</dbReference>
<protein>
    <submittedName>
        <fullName evidence="4">4-hydroxybenzoate 3-monooxygenase</fullName>
        <ecNumber evidence="4">1.14.13.2</ecNumber>
    </submittedName>
</protein>
<proteinExistence type="predicted"/>
<evidence type="ECO:0000313" key="4">
    <source>
        <dbReference type="EMBL" id="MCE7027913.1"/>
    </source>
</evidence>
<dbReference type="PANTHER" id="PTHR43004:SF3">
    <property type="entry name" value="P-HYDROXYBENZOATE HYDROXYLASE"/>
    <property type="match status" value="1"/>
</dbReference>
<keyword evidence="4" id="KW-0560">Oxidoreductase</keyword>
<feature type="domain" description="FAD-binding" evidence="3">
    <location>
        <begin position="9"/>
        <end position="351"/>
    </location>
</feature>
<name>A0A9X1TB92_9HYPH</name>
<dbReference type="EMBL" id="JAJUWU010000007">
    <property type="protein sequence ID" value="MCE7027913.1"/>
    <property type="molecule type" value="Genomic_DNA"/>
</dbReference>
<dbReference type="InterPro" id="IPR050641">
    <property type="entry name" value="RIFMO-like"/>
</dbReference>
<keyword evidence="2" id="KW-0274">FAD</keyword>
<dbReference type="NCBIfam" id="TIGR02360">
    <property type="entry name" value="pbenz_hydroxyl"/>
    <property type="match status" value="1"/>
</dbReference>
<dbReference type="Gene3D" id="3.50.50.60">
    <property type="entry name" value="FAD/NAD(P)-binding domain"/>
    <property type="match status" value="1"/>
</dbReference>
<accession>A0A9X1TB92</accession>
<keyword evidence="5" id="KW-1185">Reference proteome</keyword>
<dbReference type="GO" id="GO:0018659">
    <property type="term" value="F:4-hydroxybenzoate 3-monooxygenase activity"/>
    <property type="evidence" value="ECO:0007669"/>
    <property type="project" value="UniProtKB-EC"/>
</dbReference>
<dbReference type="EC" id="1.14.13.2" evidence="4"/>
<dbReference type="SUPFAM" id="SSF51905">
    <property type="entry name" value="FAD/NAD(P)-binding domain"/>
    <property type="match status" value="1"/>
</dbReference>
<keyword evidence="1" id="KW-0285">Flavoprotein</keyword>
<dbReference type="RefSeq" id="WP_233719077.1">
    <property type="nucleotide sequence ID" value="NZ_JAJUWU010000007.1"/>
</dbReference>
<evidence type="ECO:0000313" key="5">
    <source>
        <dbReference type="Proteomes" id="UP001139035"/>
    </source>
</evidence>
<evidence type="ECO:0000259" key="3">
    <source>
        <dbReference type="Pfam" id="PF01494"/>
    </source>
</evidence>
<dbReference type="SUPFAM" id="SSF54373">
    <property type="entry name" value="FAD-linked reductases, C-terminal domain"/>
    <property type="match status" value="1"/>
</dbReference>
<dbReference type="InterPro" id="IPR036188">
    <property type="entry name" value="FAD/NAD-bd_sf"/>
</dbReference>
<comment type="caution">
    <text evidence="4">The sequence shown here is derived from an EMBL/GenBank/DDBJ whole genome shotgun (WGS) entry which is preliminary data.</text>
</comment>
<dbReference type="GO" id="GO:0071949">
    <property type="term" value="F:FAD binding"/>
    <property type="evidence" value="ECO:0007669"/>
    <property type="project" value="InterPro"/>
</dbReference>
<dbReference type="AlphaFoldDB" id="A0A9X1TB92"/>
<dbReference type="PRINTS" id="PR00420">
    <property type="entry name" value="RNGMNOXGNASE"/>
</dbReference>